<feature type="transmembrane region" description="Helical" evidence="1">
    <location>
        <begin position="158"/>
        <end position="180"/>
    </location>
</feature>
<protein>
    <submittedName>
        <fullName evidence="2">Uncharacterized protein</fullName>
    </submittedName>
</protein>
<evidence type="ECO:0000313" key="3">
    <source>
        <dbReference type="Proteomes" id="UP000315017"/>
    </source>
</evidence>
<keyword evidence="1" id="KW-0812">Transmembrane</keyword>
<keyword evidence="1" id="KW-1133">Transmembrane helix</keyword>
<keyword evidence="3" id="KW-1185">Reference proteome</keyword>
<evidence type="ECO:0000256" key="1">
    <source>
        <dbReference type="SAM" id="Phobius"/>
    </source>
</evidence>
<dbReference type="AlphaFoldDB" id="A0A517Y5I1"/>
<dbReference type="EMBL" id="CP036274">
    <property type="protein sequence ID" value="QDU25498.1"/>
    <property type="molecule type" value="Genomic_DNA"/>
</dbReference>
<dbReference type="RefSeq" id="WP_145084529.1">
    <property type="nucleotide sequence ID" value="NZ_CP036274.1"/>
</dbReference>
<organism evidence="2 3">
    <name type="scientific">Anatilimnocola aggregata</name>
    <dbReference type="NCBI Taxonomy" id="2528021"/>
    <lineage>
        <taxon>Bacteria</taxon>
        <taxon>Pseudomonadati</taxon>
        <taxon>Planctomycetota</taxon>
        <taxon>Planctomycetia</taxon>
        <taxon>Pirellulales</taxon>
        <taxon>Pirellulaceae</taxon>
        <taxon>Anatilimnocola</taxon>
    </lineage>
</organism>
<sequence length="185" mass="19810">MTTTQPQLFLVPCSCGEKLRVRGGQAGEKLTCKCGASVAVPTVRQLRQLETVEDASAPQPAAAWTAWQGPLFSIGALLLFVGVGVLVYTRLFSVLPSDELKQRFEVDVKRAMIPVEQLGAADLLDEFNALREQGRTTEFDYVFEQAHSASAAHQTRQLVGNSLAGIGGLLVVAGIAMALATPRRG</sequence>
<name>A0A517Y5I1_9BACT</name>
<reference evidence="2 3" key="1">
    <citation type="submission" date="2019-02" db="EMBL/GenBank/DDBJ databases">
        <title>Deep-cultivation of Planctomycetes and their phenomic and genomic characterization uncovers novel biology.</title>
        <authorList>
            <person name="Wiegand S."/>
            <person name="Jogler M."/>
            <person name="Boedeker C."/>
            <person name="Pinto D."/>
            <person name="Vollmers J."/>
            <person name="Rivas-Marin E."/>
            <person name="Kohn T."/>
            <person name="Peeters S.H."/>
            <person name="Heuer A."/>
            <person name="Rast P."/>
            <person name="Oberbeckmann S."/>
            <person name="Bunk B."/>
            <person name="Jeske O."/>
            <person name="Meyerdierks A."/>
            <person name="Storesund J.E."/>
            <person name="Kallscheuer N."/>
            <person name="Luecker S."/>
            <person name="Lage O.M."/>
            <person name="Pohl T."/>
            <person name="Merkel B.J."/>
            <person name="Hornburger P."/>
            <person name="Mueller R.-W."/>
            <person name="Bruemmer F."/>
            <person name="Labrenz M."/>
            <person name="Spormann A.M."/>
            <person name="Op den Camp H."/>
            <person name="Overmann J."/>
            <person name="Amann R."/>
            <person name="Jetten M.S.M."/>
            <person name="Mascher T."/>
            <person name="Medema M.H."/>
            <person name="Devos D.P."/>
            <person name="Kaster A.-K."/>
            <person name="Ovreas L."/>
            <person name="Rohde M."/>
            <person name="Galperin M.Y."/>
            <person name="Jogler C."/>
        </authorList>
    </citation>
    <scope>NUCLEOTIDE SEQUENCE [LARGE SCALE GENOMIC DNA]</scope>
    <source>
        <strain evidence="2 3">ETA_A8</strain>
    </source>
</reference>
<dbReference type="OrthoDB" id="291015at2"/>
<keyword evidence="1" id="KW-0472">Membrane</keyword>
<evidence type="ECO:0000313" key="2">
    <source>
        <dbReference type="EMBL" id="QDU25498.1"/>
    </source>
</evidence>
<proteinExistence type="predicted"/>
<gene>
    <name evidence="2" type="ORF">ETAA8_05670</name>
</gene>
<accession>A0A517Y5I1</accession>
<dbReference type="KEGG" id="aagg:ETAA8_05670"/>
<feature type="transmembrane region" description="Helical" evidence="1">
    <location>
        <begin position="71"/>
        <end position="93"/>
    </location>
</feature>
<dbReference type="Proteomes" id="UP000315017">
    <property type="component" value="Chromosome"/>
</dbReference>